<organism evidence="1 2">
    <name type="scientific">Perkinsus olseni</name>
    <name type="common">Perkinsus atlanticus</name>
    <dbReference type="NCBI Taxonomy" id="32597"/>
    <lineage>
        <taxon>Eukaryota</taxon>
        <taxon>Sar</taxon>
        <taxon>Alveolata</taxon>
        <taxon>Perkinsozoa</taxon>
        <taxon>Perkinsea</taxon>
        <taxon>Perkinsida</taxon>
        <taxon>Perkinsidae</taxon>
        <taxon>Perkinsus</taxon>
    </lineage>
</organism>
<accession>A0A7J6KL51</accession>
<evidence type="ECO:0000313" key="2">
    <source>
        <dbReference type="Proteomes" id="UP000570595"/>
    </source>
</evidence>
<dbReference type="Gene3D" id="1.25.10.10">
    <property type="entry name" value="Leucine-rich Repeat Variant"/>
    <property type="match status" value="1"/>
</dbReference>
<feature type="non-terminal residue" evidence="1">
    <location>
        <position position="100"/>
    </location>
</feature>
<dbReference type="InterPro" id="IPR011989">
    <property type="entry name" value="ARM-like"/>
</dbReference>
<dbReference type="OrthoDB" id="7537227at2759"/>
<dbReference type="AlphaFoldDB" id="A0A7J6KL51"/>
<evidence type="ECO:0000313" key="1">
    <source>
        <dbReference type="EMBL" id="KAF4647236.1"/>
    </source>
</evidence>
<reference evidence="1 2" key="1">
    <citation type="submission" date="2020-04" db="EMBL/GenBank/DDBJ databases">
        <title>Perkinsus olseni comparative genomics.</title>
        <authorList>
            <person name="Bogema D.R."/>
        </authorList>
    </citation>
    <scope>NUCLEOTIDE SEQUENCE [LARGE SCALE GENOMIC DNA]</scope>
    <source>
        <strain evidence="1">ATCC PRA-179</strain>
    </source>
</reference>
<proteinExistence type="predicted"/>
<dbReference type="EMBL" id="JABAHT010002536">
    <property type="protein sequence ID" value="KAF4647236.1"/>
    <property type="molecule type" value="Genomic_DNA"/>
</dbReference>
<gene>
    <name evidence="1" type="ORF">FOZ61_004453</name>
</gene>
<sequence>RIRSEFVDRGGLTALTQHLEIAPNKRDTSNFDAELETVYALSDLLEGDEPETINSEVAEQALREGVIPRLGSMAEGCSDSDLKHEIEELLRRLRSTASVA</sequence>
<comment type="caution">
    <text evidence="1">The sequence shown here is derived from an EMBL/GenBank/DDBJ whole genome shotgun (WGS) entry which is preliminary data.</text>
</comment>
<protein>
    <submittedName>
        <fullName evidence="1">Uncharacterized protein</fullName>
    </submittedName>
</protein>
<name>A0A7J6KL51_PEROL</name>
<dbReference type="Proteomes" id="UP000570595">
    <property type="component" value="Unassembled WGS sequence"/>
</dbReference>